<sequence>MMSLFLVLLIFRFCNCNPSENTNESAPKVVTSLGPIEGHYQMSSEGHRIEAYEGIPYAVPPIGNLRFEIAKPISSWTGVMMAKEPGPMCLQYGREMKSTVQKIRGSENCLYLNVYTRSTSSPYGSPVIFFINGDSFMTGAGSDFGPEYLLNQDVILVTSDSRRGILGFLSTEDHIVAGNMGMKDQVIALRWVKKNIGSFGGDPSRITIVGHSAGGISAQYFYLTNITAGMFQRGMSISGTVLQPQALIEKPLSKAKRVAALVGCPTSKIRSMVDCLKAQPADKIVLTIKDFELFQGVYSTIFGPVVEKGHGDFKMIDRPPMESLALGFVQDLPWYCVGVEDDGLITSAGLLNNPLQLYLFDMNFGKIAPSLLGYNDTVPESKKPEVTRLIKEKYFNKRPIDLLSAGEVTKIITDWLYGIGNEKAARMHARAIRSPVRSCLFTYKGSHSITEILTGNTMNYGVSQYDDLAYLFPLFFTPTSQQDLKMQKIMTNFWVSYATNGTADMSVEWSNLNPCQTEYRYLQIAGPDKICMNGSTNFGNKEFWETIDLQENTLPYVN</sequence>
<dbReference type="RefSeq" id="XP_046595276.1">
    <property type="nucleotide sequence ID" value="XM_046739320.1"/>
</dbReference>
<name>A0ABM3G4S9_NEOLC</name>
<dbReference type="RefSeq" id="XP_046595277.1">
    <property type="nucleotide sequence ID" value="XM_046739321.1"/>
</dbReference>
<evidence type="ECO:0000313" key="9">
    <source>
        <dbReference type="RefSeq" id="XP_046595276.1"/>
    </source>
</evidence>
<feature type="signal peptide" evidence="6">
    <location>
        <begin position="1"/>
        <end position="16"/>
    </location>
</feature>
<comment type="similarity">
    <text evidence="1 6">Belongs to the type-B carboxylesterase/lipase family.</text>
</comment>
<dbReference type="PANTHER" id="PTHR43142">
    <property type="entry name" value="CARBOXYLIC ESTER HYDROLASE"/>
    <property type="match status" value="1"/>
</dbReference>
<protein>
    <recommendedName>
        <fullName evidence="6">Carboxylic ester hydrolase</fullName>
        <ecNumber evidence="6">3.1.1.-</ecNumber>
    </recommendedName>
</protein>
<proteinExistence type="inferred from homology"/>
<evidence type="ECO:0000259" key="7">
    <source>
        <dbReference type="Pfam" id="PF00135"/>
    </source>
</evidence>
<evidence type="ECO:0000256" key="2">
    <source>
        <dbReference type="ARBA" id="ARBA00022487"/>
    </source>
</evidence>
<dbReference type="GeneID" id="124294381"/>
<keyword evidence="4" id="KW-1015">Disulfide bond</keyword>
<evidence type="ECO:0000256" key="1">
    <source>
        <dbReference type="ARBA" id="ARBA00005964"/>
    </source>
</evidence>
<dbReference type="InterPro" id="IPR002018">
    <property type="entry name" value="CarbesteraseB"/>
</dbReference>
<keyword evidence="2" id="KW-0719">Serine esterase</keyword>
<dbReference type="EC" id="3.1.1.-" evidence="6"/>
<keyword evidence="3 6" id="KW-0378">Hydrolase</keyword>
<evidence type="ECO:0000256" key="5">
    <source>
        <dbReference type="ARBA" id="ARBA00023180"/>
    </source>
</evidence>
<keyword evidence="8" id="KW-1185">Reference proteome</keyword>
<dbReference type="Pfam" id="PF00135">
    <property type="entry name" value="COesterase"/>
    <property type="match status" value="1"/>
</dbReference>
<organism evidence="8 9">
    <name type="scientific">Neodiprion lecontei</name>
    <name type="common">Redheaded pine sawfly</name>
    <dbReference type="NCBI Taxonomy" id="441921"/>
    <lineage>
        <taxon>Eukaryota</taxon>
        <taxon>Metazoa</taxon>
        <taxon>Ecdysozoa</taxon>
        <taxon>Arthropoda</taxon>
        <taxon>Hexapoda</taxon>
        <taxon>Insecta</taxon>
        <taxon>Pterygota</taxon>
        <taxon>Neoptera</taxon>
        <taxon>Endopterygota</taxon>
        <taxon>Hymenoptera</taxon>
        <taxon>Tenthredinoidea</taxon>
        <taxon>Diprionidae</taxon>
        <taxon>Diprioninae</taxon>
        <taxon>Neodiprion</taxon>
    </lineage>
</organism>
<evidence type="ECO:0000313" key="10">
    <source>
        <dbReference type="RefSeq" id="XP_046595277.1"/>
    </source>
</evidence>
<dbReference type="InterPro" id="IPR019826">
    <property type="entry name" value="Carboxylesterase_B_AS"/>
</dbReference>
<dbReference type="PANTHER" id="PTHR43142:SF1">
    <property type="entry name" value="CARBOXYLIC ESTER HYDROLASE"/>
    <property type="match status" value="1"/>
</dbReference>
<gene>
    <name evidence="9 10" type="primary">LOC124294381</name>
</gene>
<dbReference type="Gene3D" id="3.40.50.1820">
    <property type="entry name" value="alpha/beta hydrolase"/>
    <property type="match status" value="1"/>
</dbReference>
<accession>A0ABM3G4S9</accession>
<dbReference type="SUPFAM" id="SSF53474">
    <property type="entry name" value="alpha/beta-Hydrolases"/>
    <property type="match status" value="1"/>
</dbReference>
<evidence type="ECO:0000256" key="3">
    <source>
        <dbReference type="ARBA" id="ARBA00022801"/>
    </source>
</evidence>
<evidence type="ECO:0000256" key="6">
    <source>
        <dbReference type="RuleBase" id="RU361235"/>
    </source>
</evidence>
<evidence type="ECO:0000313" key="8">
    <source>
        <dbReference type="Proteomes" id="UP000829291"/>
    </source>
</evidence>
<dbReference type="InterPro" id="IPR029058">
    <property type="entry name" value="AB_hydrolase_fold"/>
</dbReference>
<dbReference type="Proteomes" id="UP000829291">
    <property type="component" value="Chromosome 5"/>
</dbReference>
<feature type="domain" description="Carboxylesterase type B" evidence="7">
    <location>
        <begin position="26"/>
        <end position="528"/>
    </location>
</feature>
<reference evidence="9 10" key="1">
    <citation type="submission" date="2025-05" db="UniProtKB">
        <authorList>
            <consortium name="RefSeq"/>
        </authorList>
    </citation>
    <scope>IDENTIFICATION</scope>
    <source>
        <tissue evidence="9 10">Thorax and Abdomen</tissue>
    </source>
</reference>
<dbReference type="PROSITE" id="PS00122">
    <property type="entry name" value="CARBOXYLESTERASE_B_1"/>
    <property type="match status" value="1"/>
</dbReference>
<keyword evidence="5" id="KW-0325">Glycoprotein</keyword>
<feature type="chain" id="PRO_5044948621" description="Carboxylic ester hydrolase" evidence="6">
    <location>
        <begin position="17"/>
        <end position="558"/>
    </location>
</feature>
<evidence type="ECO:0000256" key="4">
    <source>
        <dbReference type="ARBA" id="ARBA00023157"/>
    </source>
</evidence>
<keyword evidence="6" id="KW-0732">Signal</keyword>